<name>A0A336N6Q7_CULSO</name>
<keyword evidence="1" id="KW-0732">Signal</keyword>
<dbReference type="EMBL" id="UFQT01002927">
    <property type="protein sequence ID" value="SSX34298.1"/>
    <property type="molecule type" value="Genomic_DNA"/>
</dbReference>
<proteinExistence type="predicted"/>
<protein>
    <submittedName>
        <fullName evidence="2">CSON007758 protein</fullName>
    </submittedName>
</protein>
<evidence type="ECO:0000256" key="1">
    <source>
        <dbReference type="SAM" id="SignalP"/>
    </source>
</evidence>
<evidence type="ECO:0000313" key="2">
    <source>
        <dbReference type="EMBL" id="SSX34298.1"/>
    </source>
</evidence>
<sequence>MMLLLVSVMSATTMLVHLVPDFHLQASNHFNSQSEFQDPTSKALQFPQLFHLTPVVALDKDLAKKTPQDKQSLQQ</sequence>
<gene>
    <name evidence="2" type="primary">CSON007758</name>
</gene>
<accession>A0A336N6Q7</accession>
<reference evidence="2" key="1">
    <citation type="submission" date="2018-07" db="EMBL/GenBank/DDBJ databases">
        <authorList>
            <person name="Quirk P.G."/>
            <person name="Krulwich T.A."/>
        </authorList>
    </citation>
    <scope>NUCLEOTIDE SEQUENCE</scope>
</reference>
<organism evidence="2">
    <name type="scientific">Culicoides sonorensis</name>
    <name type="common">Biting midge</name>
    <dbReference type="NCBI Taxonomy" id="179676"/>
    <lineage>
        <taxon>Eukaryota</taxon>
        <taxon>Metazoa</taxon>
        <taxon>Ecdysozoa</taxon>
        <taxon>Arthropoda</taxon>
        <taxon>Hexapoda</taxon>
        <taxon>Insecta</taxon>
        <taxon>Pterygota</taxon>
        <taxon>Neoptera</taxon>
        <taxon>Endopterygota</taxon>
        <taxon>Diptera</taxon>
        <taxon>Nematocera</taxon>
        <taxon>Chironomoidea</taxon>
        <taxon>Ceratopogonidae</taxon>
        <taxon>Ceratopogoninae</taxon>
        <taxon>Culicoides</taxon>
        <taxon>Monoculicoides</taxon>
    </lineage>
</organism>
<feature type="signal peptide" evidence="1">
    <location>
        <begin position="1"/>
        <end position="18"/>
    </location>
</feature>
<feature type="chain" id="PRO_5016286679" evidence="1">
    <location>
        <begin position="19"/>
        <end position="75"/>
    </location>
</feature>
<dbReference type="VEuPathDB" id="VectorBase:CSON007758"/>
<dbReference type="AlphaFoldDB" id="A0A336N6Q7"/>